<evidence type="ECO:0000313" key="3">
    <source>
        <dbReference type="Proteomes" id="UP001066276"/>
    </source>
</evidence>
<accession>A0AAV7UC83</accession>
<dbReference type="AlphaFoldDB" id="A0AAV7UC83"/>
<gene>
    <name evidence="2" type="ORF">NDU88_003331</name>
</gene>
<reference evidence="2" key="1">
    <citation type="journal article" date="2022" name="bioRxiv">
        <title>Sequencing and chromosome-scale assembly of the giantPleurodeles waltlgenome.</title>
        <authorList>
            <person name="Brown T."/>
            <person name="Elewa A."/>
            <person name="Iarovenko S."/>
            <person name="Subramanian E."/>
            <person name="Araus A.J."/>
            <person name="Petzold A."/>
            <person name="Susuki M."/>
            <person name="Suzuki K.-i.T."/>
            <person name="Hayashi T."/>
            <person name="Toyoda A."/>
            <person name="Oliveira C."/>
            <person name="Osipova E."/>
            <person name="Leigh N.D."/>
            <person name="Simon A."/>
            <person name="Yun M.H."/>
        </authorList>
    </citation>
    <scope>NUCLEOTIDE SEQUENCE</scope>
    <source>
        <strain evidence="2">20211129_DDA</strain>
        <tissue evidence="2">Liver</tissue>
    </source>
</reference>
<dbReference type="Proteomes" id="UP001066276">
    <property type="component" value="Chromosome 3_1"/>
</dbReference>
<comment type="caution">
    <text evidence="2">The sequence shown here is derived from an EMBL/GenBank/DDBJ whole genome shotgun (WGS) entry which is preliminary data.</text>
</comment>
<sequence>MSSLCRCNVRPQDSKNKKTSCAHVRSLQQREEHSPIVARPPLKLLTGKAILSRSKAGRKGNGDSTRNRNRKKGRLKAKSRAVKNT</sequence>
<evidence type="ECO:0000256" key="1">
    <source>
        <dbReference type="SAM" id="MobiDB-lite"/>
    </source>
</evidence>
<feature type="region of interest" description="Disordered" evidence="1">
    <location>
        <begin position="1"/>
        <end position="85"/>
    </location>
</feature>
<name>A0AAV7UC83_PLEWA</name>
<organism evidence="2 3">
    <name type="scientific">Pleurodeles waltl</name>
    <name type="common">Iberian ribbed newt</name>
    <dbReference type="NCBI Taxonomy" id="8319"/>
    <lineage>
        <taxon>Eukaryota</taxon>
        <taxon>Metazoa</taxon>
        <taxon>Chordata</taxon>
        <taxon>Craniata</taxon>
        <taxon>Vertebrata</taxon>
        <taxon>Euteleostomi</taxon>
        <taxon>Amphibia</taxon>
        <taxon>Batrachia</taxon>
        <taxon>Caudata</taxon>
        <taxon>Salamandroidea</taxon>
        <taxon>Salamandridae</taxon>
        <taxon>Pleurodelinae</taxon>
        <taxon>Pleurodeles</taxon>
    </lineage>
</organism>
<keyword evidence="3" id="KW-1185">Reference proteome</keyword>
<dbReference type="EMBL" id="JANPWB010000005">
    <property type="protein sequence ID" value="KAJ1186550.1"/>
    <property type="molecule type" value="Genomic_DNA"/>
</dbReference>
<proteinExistence type="predicted"/>
<feature type="compositionally biased region" description="Basic residues" evidence="1">
    <location>
        <begin position="67"/>
        <end position="85"/>
    </location>
</feature>
<protein>
    <submittedName>
        <fullName evidence="2">Uncharacterized protein</fullName>
    </submittedName>
</protein>
<evidence type="ECO:0000313" key="2">
    <source>
        <dbReference type="EMBL" id="KAJ1186550.1"/>
    </source>
</evidence>